<dbReference type="InterPro" id="IPR007400">
    <property type="entry name" value="PrpF-like"/>
</dbReference>
<evidence type="ECO:0000313" key="3">
    <source>
        <dbReference type="EMBL" id="KIL62220.1"/>
    </source>
</evidence>
<dbReference type="EMBL" id="KN818274">
    <property type="protein sequence ID" value="KIL62220.1"/>
    <property type="molecule type" value="Genomic_DNA"/>
</dbReference>
<evidence type="ECO:0000256" key="1">
    <source>
        <dbReference type="ARBA" id="ARBA00007673"/>
    </source>
</evidence>
<dbReference type="Pfam" id="PF04303">
    <property type="entry name" value="PrpF"/>
    <property type="match status" value="1"/>
</dbReference>
<dbReference type="HOGENOM" id="CLU_026443_0_0_1"/>
<evidence type="ECO:0008006" key="5">
    <source>
        <dbReference type="Google" id="ProtNLM"/>
    </source>
</evidence>
<protein>
    <recommendedName>
        <fullName evidence="5">DUF453-domain-containing protein</fullName>
    </recommendedName>
</protein>
<accession>A0A0C2SGH4</accession>
<sequence>MSFHPTVSRLIGQIPNPIPATFLRGGASKGIFLNRTHLPSSSSQWGPIFLGIMGSPDQYNRQLNGMGGGISSLSKICVVSEPNAELQKRPELGVQVEYTFAQISVQDETIDFSGNCGDLSAVVGAFALDEGICTVKSDNGLVTIRSFNTNTQKIIDTTFPITTASDGRIFSDLNKPEMSIGSVSGKASKIVMEFIDPSGARTGKLLPSGSPTNSVSVTIDGTSLHNVDVSLVDATNPTVFVRTSQLLSILPTLGPYLYSRTTDDQVDSVLESIRQQGARLMELDPKAQAQPKIALVDISSSPQDAVDGVDVIVHALSMGVLHRAVPTTVGLCLGVAAQVEGSLVWDVVRKSREGRAQIREEDGDGMVRMKHPTGIVGVGAEMSDDGHVKSAKVLRTGRNLMKGGVWW</sequence>
<keyword evidence="2" id="KW-0413">Isomerase</keyword>
<comment type="similarity">
    <text evidence="1">Belongs to the PrpF family.</text>
</comment>
<dbReference type="PANTHER" id="PTHR43709:SF2">
    <property type="entry name" value="DUF453 DOMAIN PROTEIN (AFU_ORTHOLOGUE AFUA_6G00360)"/>
    <property type="match status" value="1"/>
</dbReference>
<reference evidence="3 4" key="1">
    <citation type="submission" date="2014-04" db="EMBL/GenBank/DDBJ databases">
        <title>Evolutionary Origins and Diversification of the Mycorrhizal Mutualists.</title>
        <authorList>
            <consortium name="DOE Joint Genome Institute"/>
            <consortium name="Mycorrhizal Genomics Consortium"/>
            <person name="Kohler A."/>
            <person name="Kuo A."/>
            <person name="Nagy L.G."/>
            <person name="Floudas D."/>
            <person name="Copeland A."/>
            <person name="Barry K.W."/>
            <person name="Cichocki N."/>
            <person name="Veneault-Fourrey C."/>
            <person name="LaButti K."/>
            <person name="Lindquist E.A."/>
            <person name="Lipzen A."/>
            <person name="Lundell T."/>
            <person name="Morin E."/>
            <person name="Murat C."/>
            <person name="Riley R."/>
            <person name="Ohm R."/>
            <person name="Sun H."/>
            <person name="Tunlid A."/>
            <person name="Henrissat B."/>
            <person name="Grigoriev I.V."/>
            <person name="Hibbett D.S."/>
            <person name="Martin F."/>
        </authorList>
    </citation>
    <scope>NUCLEOTIDE SEQUENCE [LARGE SCALE GENOMIC DNA]</scope>
    <source>
        <strain evidence="3 4">Koide BX008</strain>
    </source>
</reference>
<dbReference type="OrthoDB" id="10267539at2759"/>
<name>A0A0C2SGH4_AMAMK</name>
<organism evidence="3 4">
    <name type="scientific">Amanita muscaria (strain Koide BX008)</name>
    <dbReference type="NCBI Taxonomy" id="946122"/>
    <lineage>
        <taxon>Eukaryota</taxon>
        <taxon>Fungi</taxon>
        <taxon>Dikarya</taxon>
        <taxon>Basidiomycota</taxon>
        <taxon>Agaricomycotina</taxon>
        <taxon>Agaricomycetes</taxon>
        <taxon>Agaricomycetidae</taxon>
        <taxon>Agaricales</taxon>
        <taxon>Pluteineae</taxon>
        <taxon>Amanitaceae</taxon>
        <taxon>Amanita</taxon>
    </lineage>
</organism>
<dbReference type="Proteomes" id="UP000054549">
    <property type="component" value="Unassembled WGS sequence"/>
</dbReference>
<dbReference type="STRING" id="946122.A0A0C2SGH4"/>
<evidence type="ECO:0000313" key="4">
    <source>
        <dbReference type="Proteomes" id="UP000054549"/>
    </source>
</evidence>
<gene>
    <name evidence="3" type="ORF">M378DRAFT_81531</name>
</gene>
<dbReference type="SUPFAM" id="SSF54506">
    <property type="entry name" value="Diaminopimelate epimerase-like"/>
    <property type="match status" value="2"/>
</dbReference>
<dbReference type="Gene3D" id="3.10.310.10">
    <property type="entry name" value="Diaminopimelate Epimerase, Chain A, domain 1"/>
    <property type="match status" value="2"/>
</dbReference>
<proteinExistence type="inferred from homology"/>
<evidence type="ECO:0000256" key="2">
    <source>
        <dbReference type="ARBA" id="ARBA00023235"/>
    </source>
</evidence>
<keyword evidence="4" id="KW-1185">Reference proteome</keyword>
<dbReference type="InParanoid" id="A0A0C2SGH4"/>
<dbReference type="GO" id="GO:0016853">
    <property type="term" value="F:isomerase activity"/>
    <property type="evidence" value="ECO:0007669"/>
    <property type="project" value="UniProtKB-KW"/>
</dbReference>
<dbReference type="AlphaFoldDB" id="A0A0C2SGH4"/>
<dbReference type="PANTHER" id="PTHR43709">
    <property type="entry name" value="ACONITATE ISOMERASE-RELATED"/>
    <property type="match status" value="1"/>
</dbReference>